<reference evidence="1 2" key="1">
    <citation type="submission" date="2014-10" db="EMBL/GenBank/DDBJ databases">
        <title>Draft genome of the hookworm Ancylostoma caninum.</title>
        <authorList>
            <person name="Mitreva M."/>
        </authorList>
    </citation>
    <scope>NUCLEOTIDE SEQUENCE [LARGE SCALE GENOMIC DNA]</scope>
    <source>
        <strain evidence="1 2">Baltimore</strain>
    </source>
</reference>
<name>A0A368FDW5_ANCCA</name>
<dbReference type="OrthoDB" id="5898847at2759"/>
<comment type="caution">
    <text evidence="1">The sequence shown here is derived from an EMBL/GenBank/DDBJ whole genome shotgun (WGS) entry which is preliminary data.</text>
</comment>
<evidence type="ECO:0000313" key="1">
    <source>
        <dbReference type="EMBL" id="RCN30333.1"/>
    </source>
</evidence>
<organism evidence="1 2">
    <name type="scientific">Ancylostoma caninum</name>
    <name type="common">Dog hookworm</name>
    <dbReference type="NCBI Taxonomy" id="29170"/>
    <lineage>
        <taxon>Eukaryota</taxon>
        <taxon>Metazoa</taxon>
        <taxon>Ecdysozoa</taxon>
        <taxon>Nematoda</taxon>
        <taxon>Chromadorea</taxon>
        <taxon>Rhabditida</taxon>
        <taxon>Rhabditina</taxon>
        <taxon>Rhabditomorpha</taxon>
        <taxon>Strongyloidea</taxon>
        <taxon>Ancylostomatidae</taxon>
        <taxon>Ancylostomatinae</taxon>
        <taxon>Ancylostoma</taxon>
    </lineage>
</organism>
<proteinExistence type="predicted"/>
<evidence type="ECO:0000313" key="2">
    <source>
        <dbReference type="Proteomes" id="UP000252519"/>
    </source>
</evidence>
<protein>
    <submittedName>
        <fullName evidence="1">Uncharacterized protein</fullName>
    </submittedName>
</protein>
<keyword evidence="2" id="KW-1185">Reference proteome</keyword>
<dbReference type="EMBL" id="JOJR01001589">
    <property type="protein sequence ID" value="RCN30333.1"/>
    <property type="molecule type" value="Genomic_DNA"/>
</dbReference>
<sequence>MNPNVAKLIASHEGYSSAEDAYQRGREFISGREGRFVGMLTFPECGNRLCRLLNATYTDAFKEGRPVVLILRRRRSDRDALIILFGEALADDFRMPYGNCLMFVEGNEIAYTKVNHGGIGEHCEEWDEVDVRCNCL</sequence>
<gene>
    <name evidence="1" type="ORF">ANCCAN_23895</name>
</gene>
<dbReference type="AlphaFoldDB" id="A0A368FDW5"/>
<accession>A0A368FDW5</accession>
<dbReference type="Proteomes" id="UP000252519">
    <property type="component" value="Unassembled WGS sequence"/>
</dbReference>